<gene>
    <name evidence="7" type="ORF">BN860_06128g</name>
</gene>
<dbReference type="PANTHER" id="PTHR31121:SF6">
    <property type="entry name" value="ALPHA-1,2 MANNOSYLTRANSFERASE KTR1"/>
    <property type="match status" value="1"/>
</dbReference>
<keyword evidence="8" id="KW-1185">Reference proteome</keyword>
<keyword evidence="5" id="KW-0812">Transmembrane</keyword>
<reference evidence="8" key="1">
    <citation type="journal article" date="2013" name="Genome Announc.">
        <title>Genome sequence of the food spoilage yeast Zygosaccharomyces bailii CLIB 213(T).</title>
        <authorList>
            <person name="Galeote V."/>
            <person name="Bigey F."/>
            <person name="Devillers H."/>
            <person name="Neuveglise C."/>
            <person name="Dequin S."/>
        </authorList>
    </citation>
    <scope>NUCLEOTIDE SEQUENCE [LARGE SCALE GENOMIC DNA]</scope>
    <source>
        <strain evidence="8">CLIB 213 / ATCC 58445 / CBS 680 / CCRC 21525 / NBRC 1098 / NCYC 1416 / NRRL Y-2227</strain>
    </source>
</reference>
<protein>
    <submittedName>
        <fullName evidence="7">ZYBA0S05-06128g1_1</fullName>
    </submittedName>
</protein>
<proteinExistence type="inferred from homology"/>
<dbReference type="SUPFAM" id="SSF53448">
    <property type="entry name" value="Nucleotide-diphospho-sugar transferases"/>
    <property type="match status" value="1"/>
</dbReference>
<evidence type="ECO:0000256" key="3">
    <source>
        <dbReference type="ARBA" id="ARBA00022676"/>
    </source>
</evidence>
<dbReference type="PANTHER" id="PTHR31121">
    <property type="entry name" value="ALPHA-1,2 MANNOSYLTRANSFERASE KTR1"/>
    <property type="match status" value="1"/>
</dbReference>
<evidence type="ECO:0000256" key="4">
    <source>
        <dbReference type="ARBA" id="ARBA00022679"/>
    </source>
</evidence>
<dbReference type="Proteomes" id="UP000019375">
    <property type="component" value="Unassembled WGS sequence"/>
</dbReference>
<name>A0A8J2T7X5_ZYGB2</name>
<sequence>MRMHFARFVSRPKTKRIAVASLALVTFVLIAYNYANLLPVSLGGEGTKYSNYQSPLRADSSSTKLYADEGKGNDVLLTLIRNSELDQMVKTIEMFERRFNSRYHYDWWFMNDEEFTEDFKAIVTNLVSGRSRFIKIPKELWSYPEHIDQERAASSRQTYREQKIMYGGSESYRFMCRFNSGLFYKLPELKDIEYYWRVEPGTRFTCDISYDVFQYMRENDKIYAFNMALQENQKTIPSLWNATKEFMSANPLAVNPDNLMGFVTDDEGETYNLCHFWSNFEITNLKFFRSPAYESYFEFLDKKGGFFYERWGDAPVHTLAVAIMAPAESIHFVANTGYYHQPNQDCPPDGAIRDALNCQCNPQKDFTWHKWSCVRKFFDIQGLVRPNSMENISSAYPSIYDSIVALS</sequence>
<dbReference type="InterPro" id="IPR029044">
    <property type="entry name" value="Nucleotide-diphossugar_trans"/>
</dbReference>
<evidence type="ECO:0000256" key="1">
    <source>
        <dbReference type="ARBA" id="ARBA00004606"/>
    </source>
</evidence>
<dbReference type="EMBL" id="HG316458">
    <property type="protein sequence ID" value="CDF89980.1"/>
    <property type="molecule type" value="Genomic_DNA"/>
</dbReference>
<evidence type="ECO:0000256" key="2">
    <source>
        <dbReference type="ARBA" id="ARBA00007677"/>
    </source>
</evidence>
<evidence type="ECO:0000256" key="5">
    <source>
        <dbReference type="ARBA" id="ARBA00022968"/>
    </source>
</evidence>
<evidence type="ECO:0000313" key="7">
    <source>
        <dbReference type="EMBL" id="CDF89980.1"/>
    </source>
</evidence>
<evidence type="ECO:0000256" key="6">
    <source>
        <dbReference type="PIRSR" id="PIRSR018153-1"/>
    </source>
</evidence>
<keyword evidence="4" id="KW-0808">Transferase</keyword>
<dbReference type="AlphaFoldDB" id="A0A8J2T7X5"/>
<dbReference type="PIRSF" id="PIRSF018153">
    <property type="entry name" value="Glyco_trans_15"/>
    <property type="match status" value="1"/>
</dbReference>
<dbReference type="GO" id="GO:0000032">
    <property type="term" value="P:cell wall mannoprotein biosynthetic process"/>
    <property type="evidence" value="ECO:0007669"/>
    <property type="project" value="TreeGrafter"/>
</dbReference>
<keyword evidence="5" id="KW-0735">Signal-anchor</keyword>
<dbReference type="GO" id="GO:0000026">
    <property type="term" value="F:alpha-1,2-mannosyltransferase activity"/>
    <property type="evidence" value="ECO:0007669"/>
    <property type="project" value="TreeGrafter"/>
</dbReference>
<evidence type="ECO:0000313" key="8">
    <source>
        <dbReference type="Proteomes" id="UP000019375"/>
    </source>
</evidence>
<organism evidence="7 8">
    <name type="scientific">Zygosaccharomyces bailii (strain CLIB 213 / ATCC 58445 / CBS 680 / BCRC 21525 / NBRC 1098 / NCYC 1416 / NRRL Y-2227)</name>
    <dbReference type="NCBI Taxonomy" id="1333698"/>
    <lineage>
        <taxon>Eukaryota</taxon>
        <taxon>Fungi</taxon>
        <taxon>Dikarya</taxon>
        <taxon>Ascomycota</taxon>
        <taxon>Saccharomycotina</taxon>
        <taxon>Saccharomycetes</taxon>
        <taxon>Saccharomycetales</taxon>
        <taxon>Saccharomycetaceae</taxon>
        <taxon>Zygosaccharomyces</taxon>
    </lineage>
</organism>
<dbReference type="GO" id="GO:0005794">
    <property type="term" value="C:Golgi apparatus"/>
    <property type="evidence" value="ECO:0007669"/>
    <property type="project" value="TreeGrafter"/>
</dbReference>
<dbReference type="Pfam" id="PF01793">
    <property type="entry name" value="Glyco_transf_15"/>
    <property type="match status" value="1"/>
</dbReference>
<dbReference type="OrthoDB" id="439943at2759"/>
<feature type="active site" description="Nucleophile" evidence="6">
    <location>
        <position position="281"/>
    </location>
</feature>
<dbReference type="GO" id="GO:0006493">
    <property type="term" value="P:protein O-linked glycosylation"/>
    <property type="evidence" value="ECO:0007669"/>
    <property type="project" value="TreeGrafter"/>
</dbReference>
<comment type="subcellular location">
    <subcellularLocation>
        <location evidence="1">Membrane</location>
        <topology evidence="1">Single-pass type II membrane protein</topology>
    </subcellularLocation>
</comment>
<accession>A0A8J2T7X5</accession>
<dbReference type="GO" id="GO:0006487">
    <property type="term" value="P:protein N-linked glycosylation"/>
    <property type="evidence" value="ECO:0007669"/>
    <property type="project" value="TreeGrafter"/>
</dbReference>
<dbReference type="InterPro" id="IPR002685">
    <property type="entry name" value="Glyco_trans_15"/>
</dbReference>
<dbReference type="GO" id="GO:0016020">
    <property type="term" value="C:membrane"/>
    <property type="evidence" value="ECO:0007669"/>
    <property type="project" value="UniProtKB-SubCell"/>
</dbReference>
<keyword evidence="3" id="KW-0328">Glycosyltransferase</keyword>
<dbReference type="FunFam" id="3.90.550.10:FF:000051">
    <property type="entry name" value="Alpha-1,2-mannosyltransferase (Ktr4)"/>
    <property type="match status" value="1"/>
</dbReference>
<dbReference type="Gene3D" id="3.90.550.10">
    <property type="entry name" value="Spore Coat Polysaccharide Biosynthesis Protein SpsA, Chain A"/>
    <property type="match status" value="1"/>
</dbReference>
<comment type="similarity">
    <text evidence="2">Belongs to the glycosyltransferase 15 family.</text>
</comment>